<gene>
    <name evidence="1" type="ORF">LPJ66_009492</name>
</gene>
<comment type="caution">
    <text evidence="1">The sequence shown here is derived from an EMBL/GenBank/DDBJ whole genome shotgun (WGS) entry which is preliminary data.</text>
</comment>
<dbReference type="EMBL" id="JANBPG010002192">
    <property type="protein sequence ID" value="KAJ1886710.1"/>
    <property type="molecule type" value="Genomic_DNA"/>
</dbReference>
<reference evidence="1" key="1">
    <citation type="submission" date="2022-07" db="EMBL/GenBank/DDBJ databases">
        <title>Phylogenomic reconstructions and comparative analyses of Kickxellomycotina fungi.</title>
        <authorList>
            <person name="Reynolds N.K."/>
            <person name="Stajich J.E."/>
            <person name="Barry K."/>
            <person name="Grigoriev I.V."/>
            <person name="Crous P."/>
            <person name="Smith M.E."/>
        </authorList>
    </citation>
    <scope>NUCLEOTIDE SEQUENCE</scope>
    <source>
        <strain evidence="1">Benny 63K</strain>
    </source>
</reference>
<sequence length="111" mass="11376">MRTPAFPLGIIDRTHMDEITTTKQMTILRATITASVVVAAEAELEAGSEGVEGPLVDLPLLAEAVGVATAEVWLLSAGGEAAAAAICTPEAGAEAGDPAQMRRGHPPTQMI</sequence>
<dbReference type="Proteomes" id="UP001150581">
    <property type="component" value="Unassembled WGS sequence"/>
</dbReference>
<protein>
    <submittedName>
        <fullName evidence="1">Uncharacterized protein</fullName>
    </submittedName>
</protein>
<name>A0ACC1I3P4_9FUNG</name>
<proteinExistence type="predicted"/>
<accession>A0ACC1I3P4</accession>
<evidence type="ECO:0000313" key="1">
    <source>
        <dbReference type="EMBL" id="KAJ1886710.1"/>
    </source>
</evidence>
<keyword evidence="2" id="KW-1185">Reference proteome</keyword>
<evidence type="ECO:0000313" key="2">
    <source>
        <dbReference type="Proteomes" id="UP001150581"/>
    </source>
</evidence>
<organism evidence="1 2">
    <name type="scientific">Kickxella alabastrina</name>
    <dbReference type="NCBI Taxonomy" id="61397"/>
    <lineage>
        <taxon>Eukaryota</taxon>
        <taxon>Fungi</taxon>
        <taxon>Fungi incertae sedis</taxon>
        <taxon>Zoopagomycota</taxon>
        <taxon>Kickxellomycotina</taxon>
        <taxon>Kickxellomycetes</taxon>
        <taxon>Kickxellales</taxon>
        <taxon>Kickxellaceae</taxon>
        <taxon>Kickxella</taxon>
    </lineage>
</organism>